<evidence type="ECO:0000313" key="2">
    <source>
        <dbReference type="Proteomes" id="UP000000755"/>
    </source>
</evidence>
<protein>
    <submittedName>
        <fullName evidence="1">Uncharacterized protein</fullName>
    </submittedName>
</protein>
<reference evidence="1 2" key="1">
    <citation type="journal article" date="2006" name="Environ. Microbiol.">
        <title>Whole genome analysis of the marine Bacteroidetes'Gramella forsetii' reveals adaptations to degradation of polymeric organic matter.</title>
        <authorList>
            <person name="Bauer M."/>
            <person name="Kube M."/>
            <person name="Teeling H."/>
            <person name="Richter M."/>
            <person name="Lombardot T."/>
            <person name="Allers E."/>
            <person name="Wuerdemann C.A."/>
            <person name="Quast C."/>
            <person name="Kuhl H."/>
            <person name="Knaust F."/>
            <person name="Woebken D."/>
            <person name="Bischof K."/>
            <person name="Mussmann M."/>
            <person name="Choudhuri J.V."/>
            <person name="Meyer F."/>
            <person name="Reinhardt R."/>
            <person name="Amann R.I."/>
            <person name="Gloeckner F.O."/>
        </authorList>
    </citation>
    <scope>NUCLEOTIDE SEQUENCE [LARGE SCALE GENOMIC DNA]</scope>
    <source>
        <strain evidence="1 2">KT0803</strain>
    </source>
</reference>
<organism evidence="1 2">
    <name type="scientific">Christiangramia forsetii (strain DSM 17595 / CGMCC 1.15422 / KT0803)</name>
    <name type="common">Gramella forsetii</name>
    <dbReference type="NCBI Taxonomy" id="411154"/>
    <lineage>
        <taxon>Bacteria</taxon>
        <taxon>Pseudomonadati</taxon>
        <taxon>Bacteroidota</taxon>
        <taxon>Flavobacteriia</taxon>
        <taxon>Flavobacteriales</taxon>
        <taxon>Flavobacteriaceae</taxon>
        <taxon>Christiangramia</taxon>
    </lineage>
</organism>
<dbReference type="KEGG" id="gfo:GFO_3342"/>
<proteinExistence type="predicted"/>
<sequence>MQIKVFLGLIQLKTKNSHHVRVSVIFEALNP</sequence>
<dbReference type="Proteomes" id="UP000000755">
    <property type="component" value="Chromosome"/>
</dbReference>
<gene>
    <name evidence="1" type="ordered locus">GFO_3342</name>
</gene>
<evidence type="ECO:0000313" key="1">
    <source>
        <dbReference type="EMBL" id="CAL68283.1"/>
    </source>
</evidence>
<dbReference type="STRING" id="411154.GFO_3342"/>
<dbReference type="EMBL" id="CU207366">
    <property type="protein sequence ID" value="CAL68283.1"/>
    <property type="molecule type" value="Genomic_DNA"/>
</dbReference>
<dbReference type="HOGENOM" id="CLU_3396764_0_0_10"/>
<dbReference type="AlphaFoldDB" id="A0M6N8"/>
<name>A0M6N8_CHRFK</name>
<accession>A0M6N8</accession>